<keyword evidence="1" id="KW-0175">Coiled coil</keyword>
<evidence type="ECO:0000313" key="4">
    <source>
        <dbReference type="EMBL" id="OXS77960.1"/>
    </source>
</evidence>
<feature type="transmembrane region" description="Helical" evidence="2">
    <location>
        <begin position="814"/>
        <end position="837"/>
    </location>
</feature>
<dbReference type="CDD" id="cd00118">
    <property type="entry name" value="LysM"/>
    <property type="match status" value="1"/>
</dbReference>
<reference evidence="7" key="2">
    <citation type="submission" date="2017-03" db="EMBL/GenBank/DDBJ databases">
        <title>Bacillus sp. V-88(T) DSM27956, whole genome shotgun sequencing project.</title>
        <authorList>
            <person name="Dastager S.G."/>
            <person name="Neurgaonkar P.S."/>
            <person name="Dharne M.S."/>
        </authorList>
    </citation>
    <scope>NUCLEOTIDE SEQUENCE [LARGE SCALE GENOMIC DNA]</scope>
    <source>
        <strain evidence="7">DSM 25145</strain>
    </source>
</reference>
<dbReference type="STRING" id="1017273.SAMN05443094_104193"/>
<feature type="transmembrane region" description="Helical" evidence="2">
    <location>
        <begin position="843"/>
        <end position="866"/>
    </location>
</feature>
<keyword evidence="2" id="KW-0812">Transmembrane</keyword>
<protein>
    <submittedName>
        <fullName evidence="5">Phage-related protein</fullName>
    </submittedName>
</protein>
<dbReference type="SUPFAM" id="SSF53955">
    <property type="entry name" value="Lysozyme-like"/>
    <property type="match status" value="1"/>
</dbReference>
<feature type="transmembrane region" description="Helical" evidence="2">
    <location>
        <begin position="931"/>
        <end position="951"/>
    </location>
</feature>
<feature type="transmembrane region" description="Helical" evidence="2">
    <location>
        <begin position="642"/>
        <end position="664"/>
    </location>
</feature>
<dbReference type="Gene3D" id="2.70.70.10">
    <property type="entry name" value="Glucose Permease (Domain IIA)"/>
    <property type="match status" value="1"/>
</dbReference>
<dbReference type="CDD" id="cd12797">
    <property type="entry name" value="M23_peptidase"/>
    <property type="match status" value="1"/>
</dbReference>
<dbReference type="PANTHER" id="PTHR37813">
    <property type="entry name" value="FELS-2 PROPHAGE PROTEIN"/>
    <property type="match status" value="1"/>
</dbReference>
<evidence type="ECO:0000256" key="2">
    <source>
        <dbReference type="SAM" id="Phobius"/>
    </source>
</evidence>
<dbReference type="InterPro" id="IPR036779">
    <property type="entry name" value="LysM_dom_sf"/>
</dbReference>
<feature type="transmembrane region" description="Helical" evidence="2">
    <location>
        <begin position="670"/>
        <end position="687"/>
    </location>
</feature>
<dbReference type="Proteomes" id="UP000215545">
    <property type="component" value="Unassembled WGS sequence"/>
</dbReference>
<keyword evidence="7" id="KW-1185">Reference proteome</keyword>
<dbReference type="Proteomes" id="UP000186385">
    <property type="component" value="Unassembled WGS sequence"/>
</dbReference>
<dbReference type="InterPro" id="IPR023346">
    <property type="entry name" value="Lysozyme-like_dom_sf"/>
</dbReference>
<feature type="transmembrane region" description="Helical" evidence="2">
    <location>
        <begin position="902"/>
        <end position="926"/>
    </location>
</feature>
<sequence>MAGNIRELRAVFTAQAQSIKQTVRDVRKTIQSIAQTTEKSVNTSNRKFNDLESNIKRVEKQLEKAGKGDKLKGLNKELGDVQKELLETGQVGEQSLKRVEDAAEEAKRELHQLAAEGIIEMNLLEGSIKDVDRQLEGLGDGTALKRFRSELDDTSDALSNLGFEAESGMEKLRQGVMDVTIVGRALKMALVSLAPAAVPALASTTTAVMGLVSSLGAATSGVIGYAAVAIPTITSIFEATEELAKAQEKVDNAANAEDRAKALLELKAIQESLTGEQLRGVEALQGFKDYFEEFRQQFETPVIDGFVKSLEFLRNLLNMFSPVIDESAAAVNNLLNSMNRNLQSKDIEAFFGFLTSRAGPALESVGQSIGYLLRGILNLFVTFDDQGEQMEAGLLGMTKRFSEWTSALGQTEGFKTFLEYSNQNTPVFLELLSNLWDLLKSLTGLFAPIGTELWEIAVLVTGFLVKLTDVVKVFTNWEGFIPVIYGLAAAFVALKTVMVIQWFLNPLNRAILLTQLWTKAQLGLNVVMSMNPIGIVIALIAGLVVGLIAAYKHSETFMNAVDNMWSSIKSGTASAVAFLQPILAAMWDGALVGLQKLGDLAGTAGDKLKEVGVKIGDKLSEGLNGRAQGVVSGFIDQLKAGFSSLGGIASILAPSVTLIGLSLLGVTGPIGMVVSAIVGLIGLLYRLSKSNDEVRTALSNAWQGIQTVFSTAVAAIQPILDIFVQSFTQMAQELAPEFAKTIQVIGDSFNQLKPAFADLAATLGMALSELGGVFAEVATQVVTVLIPAILQLAMQIFPLWLNAVQTIFPVLLQVAQAVLPVVVQLITALIPVILQIVTTVLPALLGIVQAIFPIVLQVVQAVLPVVVSLLKVVIGVVLELVQTVLPLILQVIQAVLPAALQIIQMVIPIIVGLLKMVMTVITTVLVPAIKLILQIVQAVFPVIMTVIQNALNIITNVIKLFVAVLKGDWQAAWDAVKNILNAAWNIIKSVIQGALNVIVAVLKAAWSVIKSTTSSVFEGIKSFLKSLWESIKSSISAIAVNIKDSVINAWDELKSRTTAIFTTIKKTLSGLWDDIVEGAKKLPGRIGDGIKAMASGVEKGVKEIAGKLEKGLEKGLNAAISGLETVLSLIGINTKYKRVDIASYSGGTGSGGHPGGPMIVGDSPSGGDGKPELFGTPDGNMYLSPAKRTFVPDAPKGTWVMPGGATEKFLKSMAAPRYNSGVGNWLNAGIEKGKELVGAGVDKAKEIGSNLKTFAQDAMQYIGDPGKLMSKVYSAAGAFFPETDGAIGDFGAGALKMVKDKALDFVTEKINAFMAMTGGGDAGVASYYLNNFRVSTPFSPGVGINDGWHASGHNGIDLARKGADSILGWAIKSLTSGVVSQILVGHPEAGNGVRVKSGNREYSYIHMMSAPPVKVGQKIQAGQVIGQIGSTGRSSGPHLDLKIKENGRYIDPLAVLKQMAAGEVGMPVGNVDLANNSAYKNLWKTRAEASSSRTFPAFKNHLSAAIGKGVPAGQAALLTELIGRESSWKPSADNPTSTAWGYGQFLNGTRQDYKRMYPNLDYNNPVDQVVLTYRYAMNRYGSVEKALKFWDANRWYEKGTSYHPGGPAVVNDQKGSLFKEIVQLPSGKVGMFEGRNVLADLPEGTKVYPADNTKRILESMGVPMYATGVGNPAETIRFGSASTAVMSYVVKAGDTLTGIAKQFKTTVNDLVKLNKIKNPDLIRIGQKIIYGMTAVAPKKTETVYKAPVTIPKPDNRSQVAKDIDYLDNKFGKDTRYAVVQEEKALTKQLTALEKEREAKIKAIKDKAAKEKRYLTQKEKEAVWKIREDYDKKEVAAEKASAAKITELQSANAQERLKQFDDYVARKKEAGQLSLMDEIEVWRESMRYFKKGSAEALEAEKKLNAAKKVLNDELMAMKDDYLAKVKEVNQRVIDEEKALNAAYKQAVDDRTSQLVGGLFDEATLPSDETKIDPKDLIKRMHDRLYVLNNFDSNLDHLAQRGLDQVLIEELQELGPTALNEIKALTDMTDTELEKFQGLWKDIEATARNRAVQENEDLHKKTVAEIAQLHTDAEKELQALTETFEEQVAGLKTVVVDGFNPVGAQLVNIGKNAVQGLMDGMTSMDQQLGTVSAGLAETIKKAITKSLVIKSPSRWMKDMIGENIVQGVIDGIVGMERYAANTASEMADWFKPVVDSGSFNFNFDEKASGGNSFAEALKNIVIRLENYTTVEMESETVGRLVEQHVSERQRNNYNNTLTAKGLWPK</sequence>
<dbReference type="InterPro" id="IPR016024">
    <property type="entry name" value="ARM-type_fold"/>
</dbReference>
<dbReference type="EMBL" id="FTLX01000004">
    <property type="protein sequence ID" value="SIQ90405.1"/>
    <property type="molecule type" value="Genomic_DNA"/>
</dbReference>
<organism evidence="5 6">
    <name type="scientific">Domibacillus enclensis</name>
    <dbReference type="NCBI Taxonomy" id="1017273"/>
    <lineage>
        <taxon>Bacteria</taxon>
        <taxon>Bacillati</taxon>
        <taxon>Bacillota</taxon>
        <taxon>Bacilli</taxon>
        <taxon>Bacillales</taxon>
        <taxon>Bacillaceae</taxon>
        <taxon>Domibacillus</taxon>
    </lineage>
</organism>
<dbReference type="RefSeq" id="WP_045850510.1">
    <property type="nucleotide sequence ID" value="NZ_FTLX01000004.1"/>
</dbReference>
<evidence type="ECO:0000259" key="3">
    <source>
        <dbReference type="PROSITE" id="PS51782"/>
    </source>
</evidence>
<feature type="transmembrane region" description="Helical" evidence="2">
    <location>
        <begin position="524"/>
        <end position="551"/>
    </location>
</feature>
<dbReference type="Gene3D" id="3.10.350.10">
    <property type="entry name" value="LysM domain"/>
    <property type="match status" value="1"/>
</dbReference>
<dbReference type="InterPro" id="IPR018392">
    <property type="entry name" value="LysM"/>
</dbReference>
<dbReference type="InterPro" id="IPR016047">
    <property type="entry name" value="M23ase_b-sheet_dom"/>
</dbReference>
<dbReference type="SUPFAM" id="SSF51261">
    <property type="entry name" value="Duplicated hybrid motif"/>
    <property type="match status" value="1"/>
</dbReference>
<dbReference type="SMART" id="SM00257">
    <property type="entry name" value="LysM"/>
    <property type="match status" value="1"/>
</dbReference>
<proteinExistence type="predicted"/>
<evidence type="ECO:0000313" key="5">
    <source>
        <dbReference type="EMBL" id="SIQ90405.1"/>
    </source>
</evidence>
<reference evidence="4" key="3">
    <citation type="submission" date="2017-03" db="EMBL/GenBank/DDBJ databases">
        <authorList>
            <person name="Dastager S.G."/>
            <person name="Neurgaonkar P.S."/>
            <person name="Dharne M.S."/>
        </authorList>
    </citation>
    <scope>NUCLEOTIDE SEQUENCE</scope>
    <source>
        <strain evidence="4">DSM 25145</strain>
    </source>
</reference>
<keyword evidence="2" id="KW-0472">Membrane</keyword>
<reference evidence="5 6" key="1">
    <citation type="submission" date="2017-01" db="EMBL/GenBank/DDBJ databases">
        <authorList>
            <person name="Mah S.A."/>
            <person name="Swanson W.J."/>
            <person name="Moy G.W."/>
            <person name="Vacquier V.D."/>
        </authorList>
    </citation>
    <scope>NUCLEOTIDE SEQUENCE [LARGE SCALE GENOMIC DNA]</scope>
    <source>
        <strain evidence="5 6">NIO-1016</strain>
    </source>
</reference>
<evidence type="ECO:0000313" key="6">
    <source>
        <dbReference type="Proteomes" id="UP000186385"/>
    </source>
</evidence>
<dbReference type="InterPro" id="IPR011055">
    <property type="entry name" value="Dup_hybrid_motif"/>
</dbReference>
<dbReference type="Pfam" id="PF01551">
    <property type="entry name" value="Peptidase_M23"/>
    <property type="match status" value="1"/>
</dbReference>
<dbReference type="SUPFAM" id="SSF54106">
    <property type="entry name" value="LysM domain"/>
    <property type="match status" value="1"/>
</dbReference>
<evidence type="ECO:0000256" key="1">
    <source>
        <dbReference type="SAM" id="Coils"/>
    </source>
</evidence>
<gene>
    <name evidence="4" type="ORF">B1B05_10160</name>
    <name evidence="5" type="ORF">SAMN05443094_104193</name>
</gene>
<dbReference type="Pfam" id="PF01476">
    <property type="entry name" value="LysM"/>
    <property type="match status" value="1"/>
</dbReference>
<dbReference type="PANTHER" id="PTHR37813:SF1">
    <property type="entry name" value="FELS-2 PROPHAGE PROTEIN"/>
    <property type="match status" value="1"/>
</dbReference>
<accession>A0A1N6WK14</accession>
<evidence type="ECO:0000313" key="7">
    <source>
        <dbReference type="Proteomes" id="UP000215545"/>
    </source>
</evidence>
<feature type="transmembrane region" description="Helical" evidence="2">
    <location>
        <begin position="453"/>
        <end position="471"/>
    </location>
</feature>
<dbReference type="Gene3D" id="1.20.120.20">
    <property type="entry name" value="Apolipoprotein"/>
    <property type="match status" value="1"/>
</dbReference>
<dbReference type="Gene3D" id="1.10.530.10">
    <property type="match status" value="1"/>
</dbReference>
<dbReference type="OrthoDB" id="1779742at2"/>
<feature type="coiled-coil region" evidence="1">
    <location>
        <begin position="41"/>
        <end position="68"/>
    </location>
</feature>
<feature type="transmembrane region" description="Helical" evidence="2">
    <location>
        <begin position="483"/>
        <end position="504"/>
    </location>
</feature>
<feature type="domain" description="LysM" evidence="3">
    <location>
        <begin position="1686"/>
        <end position="1730"/>
    </location>
</feature>
<dbReference type="PROSITE" id="PS51782">
    <property type="entry name" value="LYSM"/>
    <property type="match status" value="1"/>
</dbReference>
<dbReference type="SUPFAM" id="SSF48371">
    <property type="entry name" value="ARM repeat"/>
    <property type="match status" value="1"/>
</dbReference>
<feature type="coiled-coil region" evidence="1">
    <location>
        <begin position="1899"/>
        <end position="1930"/>
    </location>
</feature>
<feature type="coiled-coil region" evidence="1">
    <location>
        <begin position="236"/>
        <end position="266"/>
    </location>
</feature>
<feature type="transmembrane region" description="Helical" evidence="2">
    <location>
        <begin position="781"/>
        <end position="802"/>
    </location>
</feature>
<name>A0A1N6WK14_9BACI</name>
<keyword evidence="2" id="KW-1133">Transmembrane helix</keyword>
<dbReference type="EMBL" id="MWSK01000004">
    <property type="protein sequence ID" value="OXS77960.1"/>
    <property type="molecule type" value="Genomic_DNA"/>
</dbReference>